<proteinExistence type="predicted"/>
<evidence type="ECO:0000313" key="2">
    <source>
        <dbReference type="EMBL" id="ARU14594.1"/>
    </source>
</evidence>
<gene>
    <name evidence="2" type="ORF">P9852_38</name>
</gene>
<keyword evidence="1" id="KW-0472">Membrane</keyword>
<dbReference type="Proteomes" id="UP000222977">
    <property type="component" value="Segment"/>
</dbReference>
<protein>
    <submittedName>
        <fullName evidence="2">Uncharacterized protein</fullName>
    </submittedName>
</protein>
<evidence type="ECO:0000313" key="3">
    <source>
        <dbReference type="Proteomes" id="UP000222977"/>
    </source>
</evidence>
<reference evidence="2 3" key="1">
    <citation type="journal article" date="2017" name="Front. Microbiol.">
        <title>Global Survey and Genome Exploration of Bacteriophages Infecting the Lactic Acid Bacterium Streptococcus thermophilus.</title>
        <authorList>
            <person name="McDonnell B."/>
            <person name="Mahony J."/>
            <person name="Hanemaaijer L."/>
            <person name="Neve H."/>
            <person name="Noben J.-P."/>
            <person name="Lugli G.A."/>
            <person name="Ventura M."/>
            <person name="Kouwen T.R."/>
            <person name="van Sinderen D."/>
        </authorList>
    </citation>
    <scope>NUCLEOTIDE SEQUENCE [LARGE SCALE GENOMIC DNA]</scope>
</reference>
<name>A0A286QT57_9CAUD</name>
<accession>A0A286QT57</accession>
<keyword evidence="1" id="KW-0812">Transmembrane</keyword>
<feature type="transmembrane region" description="Helical" evidence="1">
    <location>
        <begin position="40"/>
        <end position="59"/>
    </location>
</feature>
<evidence type="ECO:0000256" key="1">
    <source>
        <dbReference type="SAM" id="Phobius"/>
    </source>
</evidence>
<organism evidence="2 3">
    <name type="scientific">Streptococcus phage P9852</name>
    <dbReference type="NCBI Taxonomy" id="1971444"/>
    <lineage>
        <taxon>Viruses</taxon>
        <taxon>Duplodnaviria</taxon>
        <taxon>Heunggongvirae</taxon>
        <taxon>Uroviricota</taxon>
        <taxon>Caudoviricetes</taxon>
        <taxon>Aliceevansviridae</taxon>
        <taxon>Brussowvirus</taxon>
        <taxon>Brussowvirus bv2972</taxon>
    </lineage>
</organism>
<dbReference type="EMBL" id="KY705285">
    <property type="protein sequence ID" value="ARU14594.1"/>
    <property type="molecule type" value="Genomic_DNA"/>
</dbReference>
<sequence>MVIYLLICYSITVTVTFTRNRRKPLYIKVSGHFSYLVTRFLSVSLYIYIFIYLFIINIYKSSN</sequence>
<keyword evidence="1" id="KW-1133">Transmembrane helix</keyword>